<accession>A0A6A6FBB1</accession>
<reference evidence="2" key="1">
    <citation type="journal article" date="2020" name="Stud. Mycol.">
        <title>101 Dothideomycetes genomes: a test case for predicting lifestyles and emergence of pathogens.</title>
        <authorList>
            <person name="Haridas S."/>
            <person name="Albert R."/>
            <person name="Binder M."/>
            <person name="Bloem J."/>
            <person name="Labutti K."/>
            <person name="Salamov A."/>
            <person name="Andreopoulos B."/>
            <person name="Baker S."/>
            <person name="Barry K."/>
            <person name="Bills G."/>
            <person name="Bluhm B."/>
            <person name="Cannon C."/>
            <person name="Castanera R."/>
            <person name="Culley D."/>
            <person name="Daum C."/>
            <person name="Ezra D."/>
            <person name="Gonzalez J."/>
            <person name="Henrissat B."/>
            <person name="Kuo A."/>
            <person name="Liang C."/>
            <person name="Lipzen A."/>
            <person name="Lutzoni F."/>
            <person name="Magnuson J."/>
            <person name="Mondo S."/>
            <person name="Nolan M."/>
            <person name="Ohm R."/>
            <person name="Pangilinan J."/>
            <person name="Park H.-J."/>
            <person name="Ramirez L."/>
            <person name="Alfaro M."/>
            <person name="Sun H."/>
            <person name="Tritt A."/>
            <person name="Yoshinaga Y."/>
            <person name="Zwiers L.-H."/>
            <person name="Turgeon B."/>
            <person name="Goodwin S."/>
            <person name="Spatafora J."/>
            <person name="Crous P."/>
            <person name="Grigoriev I."/>
        </authorList>
    </citation>
    <scope>NUCLEOTIDE SEQUENCE</scope>
    <source>
        <strain evidence="2">SCOH1-5</strain>
    </source>
</reference>
<dbReference type="Proteomes" id="UP000799539">
    <property type="component" value="Unassembled WGS sequence"/>
</dbReference>
<dbReference type="Pfam" id="PF17784">
    <property type="entry name" value="Sulfotransfer_4"/>
    <property type="match status" value="1"/>
</dbReference>
<dbReference type="InterPro" id="IPR040632">
    <property type="entry name" value="Sulfotransfer_4"/>
</dbReference>
<gene>
    <name evidence="2" type="ORF">CERZMDRAFT_85984</name>
</gene>
<keyword evidence="1" id="KW-0812">Transmembrane</keyword>
<evidence type="ECO:0000256" key="1">
    <source>
        <dbReference type="SAM" id="Phobius"/>
    </source>
</evidence>
<dbReference type="PANTHER" id="PTHR36978">
    <property type="entry name" value="P-LOOP CONTAINING NUCLEOTIDE TRIPHOSPHATE HYDROLASE"/>
    <property type="match status" value="1"/>
</dbReference>
<protein>
    <recommendedName>
        <fullName evidence="4">NAD dependent epimerase/dehydratase</fullName>
    </recommendedName>
</protein>
<evidence type="ECO:0008006" key="4">
    <source>
        <dbReference type="Google" id="ProtNLM"/>
    </source>
</evidence>
<dbReference type="SUPFAM" id="SSF52540">
    <property type="entry name" value="P-loop containing nucleoside triphosphate hydrolases"/>
    <property type="match status" value="1"/>
</dbReference>
<dbReference type="AlphaFoldDB" id="A0A6A6FBB1"/>
<keyword evidence="1" id="KW-0472">Membrane</keyword>
<evidence type="ECO:0000313" key="3">
    <source>
        <dbReference type="Proteomes" id="UP000799539"/>
    </source>
</evidence>
<organism evidence="2 3">
    <name type="scientific">Cercospora zeae-maydis SCOH1-5</name>
    <dbReference type="NCBI Taxonomy" id="717836"/>
    <lineage>
        <taxon>Eukaryota</taxon>
        <taxon>Fungi</taxon>
        <taxon>Dikarya</taxon>
        <taxon>Ascomycota</taxon>
        <taxon>Pezizomycotina</taxon>
        <taxon>Dothideomycetes</taxon>
        <taxon>Dothideomycetidae</taxon>
        <taxon>Mycosphaerellales</taxon>
        <taxon>Mycosphaerellaceae</taxon>
        <taxon>Cercospora</taxon>
    </lineage>
</organism>
<proteinExistence type="predicted"/>
<dbReference type="InterPro" id="IPR027417">
    <property type="entry name" value="P-loop_NTPase"/>
</dbReference>
<dbReference type="EMBL" id="ML992680">
    <property type="protein sequence ID" value="KAF2210676.1"/>
    <property type="molecule type" value="Genomic_DNA"/>
</dbReference>
<feature type="transmembrane region" description="Helical" evidence="1">
    <location>
        <begin position="286"/>
        <end position="309"/>
    </location>
</feature>
<keyword evidence="1" id="KW-1133">Transmembrane helix</keyword>
<dbReference type="PANTHER" id="PTHR36978:SF4">
    <property type="entry name" value="P-LOOP CONTAINING NUCLEOSIDE TRIPHOSPHATE HYDROLASE PROTEIN"/>
    <property type="match status" value="1"/>
</dbReference>
<keyword evidence="3" id="KW-1185">Reference proteome</keyword>
<evidence type="ECO:0000313" key="2">
    <source>
        <dbReference type="EMBL" id="KAF2210676.1"/>
    </source>
</evidence>
<name>A0A6A6FBB1_9PEZI</name>
<dbReference type="OrthoDB" id="408152at2759"/>
<dbReference type="Gene3D" id="3.40.50.300">
    <property type="entry name" value="P-loop containing nucleotide triphosphate hydrolases"/>
    <property type="match status" value="1"/>
</dbReference>
<sequence>MPHSTNETTNAQPPPRRPVVGDFEAMQRATNIDRRKCSRVVPLKILCLGLSRTGTASLRQALIDLGYSDVYHYAAIVNENPRDAEMWNDALDAKFDPTNTHKKPFTREDWDQLLGHCMATTDTPTVIFYRELLEAYPDAKVILTVRDSPEVWAKSYQNTIGQYVLAVRPPETILGRFVKWAFAPKDELREGCFRRVVQWYDMISILMSDLEKGTNEDSVKYYQSYIEEIKRLVPSENLLVMNVTEGWRPLCEFLDVEKPEWNFPQVNSTEDFENRTAKIIDHFGAIIMWNMTKTFVPAVALTVGILGWWMRSR</sequence>